<evidence type="ECO:0000256" key="1">
    <source>
        <dbReference type="PROSITE-ProRule" id="PRU00023"/>
    </source>
</evidence>
<dbReference type="PANTHER" id="PTHR24198">
    <property type="entry name" value="ANKYRIN REPEAT AND PROTEIN KINASE DOMAIN-CONTAINING PROTEIN"/>
    <property type="match status" value="1"/>
</dbReference>
<dbReference type="EMBL" id="CAJSTJ010000129">
    <property type="protein sequence ID" value="CAG7559484.1"/>
    <property type="molecule type" value="Genomic_DNA"/>
</dbReference>
<feature type="repeat" description="ANK" evidence="1">
    <location>
        <begin position="547"/>
        <end position="579"/>
    </location>
</feature>
<feature type="repeat" description="ANK" evidence="1">
    <location>
        <begin position="128"/>
        <end position="160"/>
    </location>
</feature>
<sequence length="1072" mass="116991">MTVRNLSGIALAANGSCTDASNTATLEANAVDTPAAPRQDRFDDNTIIETLVRSGIQVKEETHFESALHGASARGSYIAVERLFPGAVESFTPETIRDPLQVALFSRKQGQANAILKDYHDINKEVGTYSSALQAAVAGGDVNMVQLVVQAGADLTVRGQFGYPLRAAVAFDHFHIARYLLEQRVDPNVYDEEFGDAVQTAASKGNADMIKLLLSYGADVDGHGGDFDNALQAVCYHGNEQIVKLLLDNGAKMMFLQSQEGIIEDRSTQRGRYHNALNAAIHGGHERVVSLLIYHEASVQVCPGIFGGGPRCGEGRRVPLPRGLLPSMQEAEARISRAHHFAALPLAIKLDSSSLIECLLAPNHSSGSVGYRMLYGYIHTPSHPLEVAAYWGSLEATKYLLKRGYNANTRVRARPVLHIALERSQFHVADELLSQGAEIDRHWHKSRSDREVDYGSCLQIFSETGNHKAIEYLLEKGADVNDSGGNRGTALQVACSNGHIDVVKLLLDRGANVHDSGRELGNALAAASGGGGIRISRGCRRKLLGVQQRTALQAASASGRLSTVLTLLEHGAYINGALDHVTTRSEVEDVTICSCSPLMLASWYGHLEVVSTLLQHGADTSLISSLPGRNLPFYKDDGMNRTWPFEVTASPTKGDALLAACSRGFVEIARHLFMADPLGYIHSKRFAPALAASLSRHRTSTNFESDLTDDQKELTLMLLRHGIAANLPLEEFGPVFEHGDISLVEVLVEGRSLTAYPLLLLDASRGGRIQTVTILLASGMNVNTTDGLGRSALELPINELKQDFFRHRAKGEINSRFDVFSTLLDHGADVSKLTEKCHVVTNEIVERGRLDLLLRLEAGGCRMFPRQQDLSRALTIATSKAHVDIVGHMIDLHEPGDAEIDRALRSLGDPGSSAQEQDEVRIAELLLAARSSRVVRILRRPLARAANNKYFSLCHTLITEADQNRESYINMLKDTATVQDDVGKYIHLIWRQVDARPDKLLIYNSAIRAFTQCMGSSYTCNYSLLHMLLQGADSNIRGRSGESLLYHAAASQGQEESQASPALSSGYEGLWW</sequence>
<dbReference type="PROSITE" id="PS50088">
    <property type="entry name" value="ANK_REPEAT"/>
    <property type="match status" value="5"/>
</dbReference>
<name>A0A8J2J4B9_FUSEQ</name>
<dbReference type="Pfam" id="PF12796">
    <property type="entry name" value="Ank_2"/>
    <property type="match status" value="3"/>
</dbReference>
<feature type="repeat" description="ANK" evidence="1">
    <location>
        <begin position="593"/>
        <end position="625"/>
    </location>
</feature>
<dbReference type="Proteomes" id="UP000693738">
    <property type="component" value="Unassembled WGS sequence"/>
</dbReference>
<protein>
    <recommendedName>
        <fullName evidence="4">Ankyrin repeat protein</fullName>
    </recommendedName>
</protein>
<feature type="repeat" description="ANK" evidence="1">
    <location>
        <begin position="486"/>
        <end position="518"/>
    </location>
</feature>
<dbReference type="SMART" id="SM00248">
    <property type="entry name" value="ANK"/>
    <property type="match status" value="13"/>
</dbReference>
<comment type="caution">
    <text evidence="2">The sequence shown here is derived from an EMBL/GenBank/DDBJ whole genome shotgun (WGS) entry which is preliminary data.</text>
</comment>
<reference evidence="2" key="1">
    <citation type="submission" date="2021-05" db="EMBL/GenBank/DDBJ databases">
        <authorList>
            <person name="Khan N."/>
        </authorList>
    </citation>
    <scope>NUCLEOTIDE SEQUENCE</scope>
</reference>
<feature type="repeat" description="ANK" evidence="1">
    <location>
        <begin position="193"/>
        <end position="225"/>
    </location>
</feature>
<dbReference type="PROSITE" id="PS50297">
    <property type="entry name" value="ANK_REP_REGION"/>
    <property type="match status" value="3"/>
</dbReference>
<dbReference type="InterPro" id="IPR002110">
    <property type="entry name" value="Ankyrin_rpt"/>
</dbReference>
<dbReference type="PANTHER" id="PTHR24198:SF165">
    <property type="entry name" value="ANKYRIN REPEAT-CONTAINING PROTEIN-RELATED"/>
    <property type="match status" value="1"/>
</dbReference>
<gene>
    <name evidence="2" type="ORF">FEQUK3_LOCUS5208</name>
</gene>
<keyword evidence="1" id="KW-0040">ANK repeat</keyword>
<evidence type="ECO:0000313" key="2">
    <source>
        <dbReference type="EMBL" id="CAG7559484.1"/>
    </source>
</evidence>
<evidence type="ECO:0000313" key="3">
    <source>
        <dbReference type="Proteomes" id="UP000693738"/>
    </source>
</evidence>
<dbReference type="AlphaFoldDB" id="A0A8J2J4B9"/>
<evidence type="ECO:0008006" key="4">
    <source>
        <dbReference type="Google" id="ProtNLM"/>
    </source>
</evidence>
<organism evidence="2 3">
    <name type="scientific">Fusarium equiseti</name>
    <name type="common">Fusarium scirpi</name>
    <dbReference type="NCBI Taxonomy" id="61235"/>
    <lineage>
        <taxon>Eukaryota</taxon>
        <taxon>Fungi</taxon>
        <taxon>Dikarya</taxon>
        <taxon>Ascomycota</taxon>
        <taxon>Pezizomycotina</taxon>
        <taxon>Sordariomycetes</taxon>
        <taxon>Hypocreomycetidae</taxon>
        <taxon>Hypocreales</taxon>
        <taxon>Nectriaceae</taxon>
        <taxon>Fusarium</taxon>
        <taxon>Fusarium incarnatum-equiseti species complex</taxon>
    </lineage>
</organism>
<proteinExistence type="predicted"/>
<accession>A0A8J2J4B9</accession>